<dbReference type="PANTHER" id="PTHR10992:SF1086">
    <property type="entry name" value="AB HYDROLASE-1 DOMAIN-CONTAINING PROTEIN"/>
    <property type="match status" value="1"/>
</dbReference>
<organism evidence="2 3">
    <name type="scientific">Salipiger pallidus</name>
    <dbReference type="NCBI Taxonomy" id="1775170"/>
    <lineage>
        <taxon>Bacteria</taxon>
        <taxon>Pseudomonadati</taxon>
        <taxon>Pseudomonadota</taxon>
        <taxon>Alphaproteobacteria</taxon>
        <taxon>Rhodobacterales</taxon>
        <taxon>Roseobacteraceae</taxon>
        <taxon>Salipiger</taxon>
    </lineage>
</organism>
<dbReference type="Pfam" id="PF12697">
    <property type="entry name" value="Abhydrolase_6"/>
    <property type="match status" value="1"/>
</dbReference>
<feature type="domain" description="AB hydrolase-1" evidence="1">
    <location>
        <begin position="4"/>
        <end position="227"/>
    </location>
</feature>
<protein>
    <recommendedName>
        <fullName evidence="1">AB hydrolase-1 domain-containing protein</fullName>
    </recommendedName>
</protein>
<reference evidence="2" key="2">
    <citation type="submission" date="2020-09" db="EMBL/GenBank/DDBJ databases">
        <authorList>
            <person name="Sun Q."/>
            <person name="Zhou Y."/>
        </authorList>
    </citation>
    <scope>NUCLEOTIDE SEQUENCE</scope>
    <source>
        <strain evidence="2">CGMCC 1.15762</strain>
    </source>
</reference>
<comment type="caution">
    <text evidence="2">The sequence shown here is derived from an EMBL/GenBank/DDBJ whole genome shotgun (WGS) entry which is preliminary data.</text>
</comment>
<reference evidence="2" key="1">
    <citation type="journal article" date="2014" name="Int. J. Syst. Evol. Microbiol.">
        <title>Complete genome sequence of Corynebacterium casei LMG S-19264T (=DSM 44701T), isolated from a smear-ripened cheese.</title>
        <authorList>
            <consortium name="US DOE Joint Genome Institute (JGI-PGF)"/>
            <person name="Walter F."/>
            <person name="Albersmeier A."/>
            <person name="Kalinowski J."/>
            <person name="Ruckert C."/>
        </authorList>
    </citation>
    <scope>NUCLEOTIDE SEQUENCE</scope>
    <source>
        <strain evidence="2">CGMCC 1.15762</strain>
    </source>
</reference>
<name>A0A8J3EF27_9RHOB</name>
<gene>
    <name evidence="2" type="ORF">GCM10011415_13070</name>
</gene>
<evidence type="ECO:0000313" key="3">
    <source>
        <dbReference type="Proteomes" id="UP000617145"/>
    </source>
</evidence>
<keyword evidence="3" id="KW-1185">Reference proteome</keyword>
<dbReference type="InterPro" id="IPR045889">
    <property type="entry name" value="MES/HNL"/>
</dbReference>
<dbReference type="EMBL" id="BMJV01000002">
    <property type="protein sequence ID" value="GGG67448.1"/>
    <property type="molecule type" value="Genomic_DNA"/>
</dbReference>
<sequence length="241" mass="25702">MARFLLIHGSCHAAWCWDATIAALKALGHEATAIDLPAHGDGTPPEAVTLADYADAILGALDEPALVVGHSMAGVPLTLAAESAPERFERLVYLCAYLPGDGDSVGTLRRAQDSQPLLPAIRRERGSPVFGFDPELGRQIFYNDCSDAVAEAAIARLCPEPIAPQEERVTLHGKAQALPRSYILCSRDGAIPPEFQRRMAGALPLADLHERDWSHSPFLSDPEGLAALLDKIAGATPAQTV</sequence>
<dbReference type="RefSeq" id="WP_188789419.1">
    <property type="nucleotide sequence ID" value="NZ_BMJV01000002.1"/>
</dbReference>
<evidence type="ECO:0000313" key="2">
    <source>
        <dbReference type="EMBL" id="GGG67448.1"/>
    </source>
</evidence>
<dbReference type="AlphaFoldDB" id="A0A8J3EF27"/>
<dbReference type="Gene3D" id="3.40.50.1820">
    <property type="entry name" value="alpha/beta hydrolase"/>
    <property type="match status" value="1"/>
</dbReference>
<dbReference type="Proteomes" id="UP000617145">
    <property type="component" value="Unassembled WGS sequence"/>
</dbReference>
<accession>A0A8J3EF27</accession>
<evidence type="ECO:0000259" key="1">
    <source>
        <dbReference type="Pfam" id="PF12697"/>
    </source>
</evidence>
<dbReference type="GO" id="GO:0080032">
    <property type="term" value="F:methyl jasmonate esterase activity"/>
    <property type="evidence" value="ECO:0007669"/>
    <property type="project" value="TreeGrafter"/>
</dbReference>
<dbReference type="InterPro" id="IPR029058">
    <property type="entry name" value="AB_hydrolase_fold"/>
</dbReference>
<dbReference type="GO" id="GO:0080030">
    <property type="term" value="F:methyl indole-3-acetate esterase activity"/>
    <property type="evidence" value="ECO:0007669"/>
    <property type="project" value="TreeGrafter"/>
</dbReference>
<dbReference type="SUPFAM" id="SSF53474">
    <property type="entry name" value="alpha/beta-Hydrolases"/>
    <property type="match status" value="1"/>
</dbReference>
<dbReference type="InterPro" id="IPR000073">
    <property type="entry name" value="AB_hydrolase_1"/>
</dbReference>
<dbReference type="PANTHER" id="PTHR10992">
    <property type="entry name" value="METHYLESTERASE FAMILY MEMBER"/>
    <property type="match status" value="1"/>
</dbReference>
<proteinExistence type="predicted"/>